<dbReference type="AlphaFoldDB" id="A0A915HZV8"/>
<organism evidence="3 4">
    <name type="scientific">Romanomermis culicivorax</name>
    <name type="common">Nematode worm</name>
    <dbReference type="NCBI Taxonomy" id="13658"/>
    <lineage>
        <taxon>Eukaryota</taxon>
        <taxon>Metazoa</taxon>
        <taxon>Ecdysozoa</taxon>
        <taxon>Nematoda</taxon>
        <taxon>Enoplea</taxon>
        <taxon>Dorylaimia</taxon>
        <taxon>Mermithida</taxon>
        <taxon>Mermithoidea</taxon>
        <taxon>Mermithidae</taxon>
        <taxon>Romanomermis</taxon>
    </lineage>
</organism>
<accession>A0A915HZV8</accession>
<name>A0A915HZV8_ROMCU</name>
<evidence type="ECO:0000313" key="3">
    <source>
        <dbReference type="Proteomes" id="UP000887565"/>
    </source>
</evidence>
<proteinExistence type="predicted"/>
<protein>
    <submittedName>
        <fullName evidence="4">Uncharacterized protein</fullName>
    </submittedName>
</protein>
<feature type="signal peptide" evidence="2">
    <location>
        <begin position="1"/>
        <end position="21"/>
    </location>
</feature>
<keyword evidence="3" id="KW-1185">Reference proteome</keyword>
<feature type="compositionally biased region" description="Polar residues" evidence="1">
    <location>
        <begin position="37"/>
        <end position="57"/>
    </location>
</feature>
<feature type="chain" id="PRO_5037893680" evidence="2">
    <location>
        <begin position="22"/>
        <end position="89"/>
    </location>
</feature>
<dbReference type="WBParaSite" id="nRc.2.0.1.t07405-RA">
    <property type="protein sequence ID" value="nRc.2.0.1.t07405-RA"/>
    <property type="gene ID" value="nRc.2.0.1.g07405"/>
</dbReference>
<sequence>MSARTGIYFLLSLISITTARSSSIATDSIETTDSESDASLTSTADPNFGTTTEQVGPTTEPVFDTTSSHSRRQIKESVFRSLWMKGQIF</sequence>
<dbReference type="Proteomes" id="UP000887565">
    <property type="component" value="Unplaced"/>
</dbReference>
<evidence type="ECO:0000256" key="1">
    <source>
        <dbReference type="SAM" id="MobiDB-lite"/>
    </source>
</evidence>
<feature type="region of interest" description="Disordered" evidence="1">
    <location>
        <begin position="24"/>
        <end position="69"/>
    </location>
</feature>
<keyword evidence="2" id="KW-0732">Signal</keyword>
<reference evidence="4" key="1">
    <citation type="submission" date="2022-11" db="UniProtKB">
        <authorList>
            <consortium name="WormBaseParasite"/>
        </authorList>
    </citation>
    <scope>IDENTIFICATION</scope>
</reference>
<evidence type="ECO:0000313" key="4">
    <source>
        <dbReference type="WBParaSite" id="nRc.2.0.1.t07405-RA"/>
    </source>
</evidence>
<evidence type="ECO:0000256" key="2">
    <source>
        <dbReference type="SAM" id="SignalP"/>
    </source>
</evidence>